<sequence>MHGRIVTTRTCGLRGVVSKLGNMTLLSSPVEDGDHRRAGGVEHSRFRVSPADVALAVTRRWPTALGVAAGADALIGEVTDETTRGYAGTLPILPLLYVAVVLLRRRSATWPVLFVCLALVVGLGVQDWVEPTVVILAVALAATIWGTGHGRHRDHEFRLQVAGMVGFGALAVAGLLASPDLARYLVAAGWLAHGVWDYWHLARNRAVARSFAEWCGALDVVVGASLIIGPML</sequence>
<feature type="transmembrane region" description="Helical" evidence="1">
    <location>
        <begin position="108"/>
        <end position="125"/>
    </location>
</feature>
<organism evidence="2 3">
    <name type="scientific">Pseudonocardia hierapolitana</name>
    <dbReference type="NCBI Taxonomy" id="1128676"/>
    <lineage>
        <taxon>Bacteria</taxon>
        <taxon>Bacillati</taxon>
        <taxon>Actinomycetota</taxon>
        <taxon>Actinomycetes</taxon>
        <taxon>Pseudonocardiales</taxon>
        <taxon>Pseudonocardiaceae</taxon>
        <taxon>Pseudonocardia</taxon>
    </lineage>
</organism>
<protein>
    <submittedName>
        <fullName evidence="2">Uncharacterized protein</fullName>
    </submittedName>
</protein>
<proteinExistence type="predicted"/>
<keyword evidence="1" id="KW-1133">Transmembrane helix</keyword>
<name>A0A561SZZ8_9PSEU</name>
<feature type="transmembrane region" description="Helical" evidence="1">
    <location>
        <begin position="211"/>
        <end position="231"/>
    </location>
</feature>
<feature type="transmembrane region" description="Helical" evidence="1">
    <location>
        <begin position="131"/>
        <end position="147"/>
    </location>
</feature>
<accession>A0A561SZZ8</accession>
<evidence type="ECO:0000256" key="1">
    <source>
        <dbReference type="SAM" id="Phobius"/>
    </source>
</evidence>
<reference evidence="2 3" key="1">
    <citation type="submission" date="2019-06" db="EMBL/GenBank/DDBJ databases">
        <title>Sequencing the genomes of 1000 actinobacteria strains.</title>
        <authorList>
            <person name="Klenk H.-P."/>
        </authorList>
    </citation>
    <scope>NUCLEOTIDE SEQUENCE [LARGE SCALE GENOMIC DNA]</scope>
    <source>
        <strain evidence="2 3">DSM 45671</strain>
    </source>
</reference>
<dbReference type="Proteomes" id="UP000321261">
    <property type="component" value="Unassembled WGS sequence"/>
</dbReference>
<dbReference type="OrthoDB" id="2988755at2"/>
<keyword evidence="3" id="KW-1185">Reference proteome</keyword>
<evidence type="ECO:0000313" key="2">
    <source>
        <dbReference type="EMBL" id="TWF80440.1"/>
    </source>
</evidence>
<comment type="caution">
    <text evidence="2">The sequence shown here is derived from an EMBL/GenBank/DDBJ whole genome shotgun (WGS) entry which is preliminary data.</text>
</comment>
<dbReference type="AlphaFoldDB" id="A0A561SZZ8"/>
<dbReference type="EMBL" id="VIWU01000001">
    <property type="protein sequence ID" value="TWF80440.1"/>
    <property type="molecule type" value="Genomic_DNA"/>
</dbReference>
<dbReference type="RefSeq" id="WP_147259112.1">
    <property type="nucleotide sequence ID" value="NZ_VIWU01000001.1"/>
</dbReference>
<keyword evidence="1" id="KW-0812">Transmembrane</keyword>
<evidence type="ECO:0000313" key="3">
    <source>
        <dbReference type="Proteomes" id="UP000321261"/>
    </source>
</evidence>
<feature type="transmembrane region" description="Helical" evidence="1">
    <location>
        <begin position="85"/>
        <end position="103"/>
    </location>
</feature>
<keyword evidence="1" id="KW-0472">Membrane</keyword>
<feature type="transmembrane region" description="Helical" evidence="1">
    <location>
        <begin position="159"/>
        <end position="176"/>
    </location>
</feature>
<gene>
    <name evidence="2" type="ORF">FHX44_116383</name>
</gene>